<accession>A0ABU1SYT4</accession>
<protein>
    <submittedName>
        <fullName evidence="6">DNA-binding transcriptional LysR family regulator</fullName>
    </submittedName>
</protein>
<dbReference type="PROSITE" id="PS50931">
    <property type="entry name" value="HTH_LYSR"/>
    <property type="match status" value="1"/>
</dbReference>
<dbReference type="CDD" id="cd08422">
    <property type="entry name" value="PBP2_CrgA_like"/>
    <property type="match status" value="1"/>
</dbReference>
<evidence type="ECO:0000256" key="1">
    <source>
        <dbReference type="ARBA" id="ARBA00009437"/>
    </source>
</evidence>
<sequence length="299" mass="31899">MNTDDVLVFTATVSAGSLSAAARRLGVTPMVATRRLAALEAAVGVRLLHRTTRSLSLTPEGESFLPFAQALVDNEAAAMALLHSGTETAAGLLRISVPISFGLKFIMPMVPKLLEDNPDLRISVDMTDSLPDLVATGTDLAIRIARLRDSSLIARKLADNPRVVVASPRYLARRGAPSSLDELADHDCLSLAGATHWTFREHGAERHARLNGRFSCSSIAGCYTACLGGAGIAMLSNWYAADDIKAGRLVPIDFQGAEPEAINIWAVYPTTRLVLPKVRVFITALRAALAEAGIEGTKE</sequence>
<name>A0ABU1SYT4_9HYPH</name>
<keyword evidence="7" id="KW-1185">Reference proteome</keyword>
<evidence type="ECO:0000256" key="3">
    <source>
        <dbReference type="ARBA" id="ARBA00023125"/>
    </source>
</evidence>
<dbReference type="InterPro" id="IPR058163">
    <property type="entry name" value="LysR-type_TF_proteobact-type"/>
</dbReference>
<comment type="similarity">
    <text evidence="1">Belongs to the LysR transcriptional regulatory family.</text>
</comment>
<dbReference type="SUPFAM" id="SSF53850">
    <property type="entry name" value="Periplasmic binding protein-like II"/>
    <property type="match status" value="1"/>
</dbReference>
<keyword evidence="3 6" id="KW-0238">DNA-binding</keyword>
<dbReference type="Proteomes" id="UP001250791">
    <property type="component" value="Unassembled WGS sequence"/>
</dbReference>
<keyword evidence="4" id="KW-0804">Transcription</keyword>
<evidence type="ECO:0000259" key="5">
    <source>
        <dbReference type="PROSITE" id="PS50931"/>
    </source>
</evidence>
<dbReference type="SUPFAM" id="SSF46785">
    <property type="entry name" value="Winged helix' DNA-binding domain"/>
    <property type="match status" value="1"/>
</dbReference>
<dbReference type="InterPro" id="IPR036388">
    <property type="entry name" value="WH-like_DNA-bd_sf"/>
</dbReference>
<dbReference type="GO" id="GO:0003677">
    <property type="term" value="F:DNA binding"/>
    <property type="evidence" value="ECO:0007669"/>
    <property type="project" value="UniProtKB-KW"/>
</dbReference>
<dbReference type="PANTHER" id="PTHR30537">
    <property type="entry name" value="HTH-TYPE TRANSCRIPTIONAL REGULATOR"/>
    <property type="match status" value="1"/>
</dbReference>
<dbReference type="Gene3D" id="1.10.10.10">
    <property type="entry name" value="Winged helix-like DNA-binding domain superfamily/Winged helix DNA-binding domain"/>
    <property type="match status" value="1"/>
</dbReference>
<dbReference type="InterPro" id="IPR000847">
    <property type="entry name" value="LysR_HTH_N"/>
</dbReference>
<keyword evidence="2" id="KW-0805">Transcription regulation</keyword>
<evidence type="ECO:0000256" key="2">
    <source>
        <dbReference type="ARBA" id="ARBA00023015"/>
    </source>
</evidence>
<dbReference type="Pfam" id="PF00126">
    <property type="entry name" value="HTH_1"/>
    <property type="match status" value="1"/>
</dbReference>
<comment type="caution">
    <text evidence="6">The sequence shown here is derived from an EMBL/GenBank/DDBJ whole genome shotgun (WGS) entry which is preliminary data.</text>
</comment>
<evidence type="ECO:0000256" key="4">
    <source>
        <dbReference type="ARBA" id="ARBA00023163"/>
    </source>
</evidence>
<dbReference type="Gene3D" id="3.40.190.290">
    <property type="match status" value="1"/>
</dbReference>
<gene>
    <name evidence="6" type="ORF">J2W52_005752</name>
</gene>
<proteinExistence type="inferred from homology"/>
<reference evidence="6 7" key="1">
    <citation type="submission" date="2023-07" db="EMBL/GenBank/DDBJ databases">
        <title>Sorghum-associated microbial communities from plants grown in Nebraska, USA.</title>
        <authorList>
            <person name="Schachtman D."/>
        </authorList>
    </citation>
    <scope>NUCLEOTIDE SEQUENCE [LARGE SCALE GENOMIC DNA]</scope>
    <source>
        <strain evidence="6 7">3199</strain>
    </source>
</reference>
<dbReference type="EMBL" id="JAVDUP010000013">
    <property type="protein sequence ID" value="MDR6904119.1"/>
    <property type="molecule type" value="Genomic_DNA"/>
</dbReference>
<dbReference type="RefSeq" id="WP_310235804.1">
    <property type="nucleotide sequence ID" value="NZ_JAVDUP010000013.1"/>
</dbReference>
<evidence type="ECO:0000313" key="6">
    <source>
        <dbReference type="EMBL" id="MDR6904119.1"/>
    </source>
</evidence>
<dbReference type="InterPro" id="IPR005119">
    <property type="entry name" value="LysR_subst-bd"/>
</dbReference>
<evidence type="ECO:0000313" key="7">
    <source>
        <dbReference type="Proteomes" id="UP001250791"/>
    </source>
</evidence>
<dbReference type="PANTHER" id="PTHR30537:SF5">
    <property type="entry name" value="HTH-TYPE TRANSCRIPTIONAL ACTIVATOR TTDR-RELATED"/>
    <property type="match status" value="1"/>
</dbReference>
<organism evidence="6 7">
    <name type="scientific">Rhizobium miluonense</name>
    <dbReference type="NCBI Taxonomy" id="411945"/>
    <lineage>
        <taxon>Bacteria</taxon>
        <taxon>Pseudomonadati</taxon>
        <taxon>Pseudomonadota</taxon>
        <taxon>Alphaproteobacteria</taxon>
        <taxon>Hyphomicrobiales</taxon>
        <taxon>Rhizobiaceae</taxon>
        <taxon>Rhizobium/Agrobacterium group</taxon>
        <taxon>Rhizobium</taxon>
    </lineage>
</organism>
<dbReference type="Pfam" id="PF03466">
    <property type="entry name" value="LysR_substrate"/>
    <property type="match status" value="1"/>
</dbReference>
<feature type="domain" description="HTH lysR-type" evidence="5">
    <location>
        <begin position="1"/>
        <end position="58"/>
    </location>
</feature>
<dbReference type="InterPro" id="IPR036390">
    <property type="entry name" value="WH_DNA-bd_sf"/>
</dbReference>